<dbReference type="CDD" id="cd11069">
    <property type="entry name" value="CYP_FUM15-like"/>
    <property type="match status" value="1"/>
</dbReference>
<dbReference type="PANTHER" id="PTHR24305:SF166">
    <property type="entry name" value="CYTOCHROME P450 12A4, MITOCHONDRIAL-RELATED"/>
    <property type="match status" value="1"/>
</dbReference>
<dbReference type="InterPro" id="IPR036396">
    <property type="entry name" value="Cyt_P450_sf"/>
</dbReference>
<keyword evidence="7 9" id="KW-0408">Iron</keyword>
<dbReference type="Proteomes" id="UP000292957">
    <property type="component" value="Unassembled WGS sequence"/>
</dbReference>
<sequence>MGSEALQVAVICTISWVLWKYFRQYFVKSPLDNIPGPSSGSWLYGNLRQILHKDGWDFIQHLTDRYPGIAKLHGPFGHRMLYVFDPTALHHIIVKDQQIYEEAAWFIKFNRLRFGPGLLATLGDAHRKQRKMLNPVFSPNHMRRIIPIFDKVGRKLQRAVEAQIRGHNGPVEVDMLVWMSRTALELIGQAGLGYSFDPLVSDTPDEFATAIKMFGPAIVKMNHLRRILPYLPEIGPPTFRAKLVDMFPHDGVQETKRFIDTMYRRSLEIYRGKLQALRQGDEAVAKQVGEGHDIMSILIRANTAAADEDKLPEEEVIAQISTFIFAGMDTTSNALSITLERLADHLDVQQKLRDEILGTFDDQDNFDYDKLVSLPYLDAVCRETLRLYAPVTQVFRETRQDIVLPLSEPFQDIDGKMIQEIPVPKDTTIAVGILSANRNKAIWGEDAMEWKPERWLSPLPDAVTQAKIPGVYANLMTFIGGSRACIGFKFSQLEMKIVLCLLLAKFTFAPSGKKIKWNVANVRFPTVGDNPKPSMPMNVGLYRREASE</sequence>
<proteinExistence type="inferred from homology"/>
<evidence type="ECO:0000256" key="6">
    <source>
        <dbReference type="ARBA" id="ARBA00023002"/>
    </source>
</evidence>
<evidence type="ECO:0000313" key="10">
    <source>
        <dbReference type="EMBL" id="TBU21582.1"/>
    </source>
</evidence>
<dbReference type="PRINTS" id="PR00463">
    <property type="entry name" value="EP450I"/>
</dbReference>
<organism evidence="10">
    <name type="scientific">Dichomitus squalens</name>
    <dbReference type="NCBI Taxonomy" id="114155"/>
    <lineage>
        <taxon>Eukaryota</taxon>
        <taxon>Fungi</taxon>
        <taxon>Dikarya</taxon>
        <taxon>Basidiomycota</taxon>
        <taxon>Agaricomycotina</taxon>
        <taxon>Agaricomycetes</taxon>
        <taxon>Polyporales</taxon>
        <taxon>Polyporaceae</taxon>
        <taxon>Dichomitus</taxon>
    </lineage>
</organism>
<protein>
    <submittedName>
        <fullName evidence="10">Cytochrome P450</fullName>
    </submittedName>
</protein>
<keyword evidence="4 9" id="KW-0349">Heme</keyword>
<evidence type="ECO:0000256" key="2">
    <source>
        <dbReference type="ARBA" id="ARBA00005179"/>
    </source>
</evidence>
<evidence type="ECO:0000256" key="4">
    <source>
        <dbReference type="ARBA" id="ARBA00022617"/>
    </source>
</evidence>
<comment type="pathway">
    <text evidence="2">Secondary metabolite biosynthesis.</text>
</comment>
<dbReference type="STRING" id="114155.A0A4Q9M6W8"/>
<dbReference type="SUPFAM" id="SSF48264">
    <property type="entry name" value="Cytochrome P450"/>
    <property type="match status" value="1"/>
</dbReference>
<dbReference type="GO" id="GO:0004497">
    <property type="term" value="F:monooxygenase activity"/>
    <property type="evidence" value="ECO:0007669"/>
    <property type="project" value="UniProtKB-KW"/>
</dbReference>
<evidence type="ECO:0000256" key="9">
    <source>
        <dbReference type="PIRSR" id="PIRSR602401-1"/>
    </source>
</evidence>
<keyword evidence="12" id="KW-1185">Reference proteome</keyword>
<comment type="cofactor">
    <cofactor evidence="1 9">
        <name>heme</name>
        <dbReference type="ChEBI" id="CHEBI:30413"/>
    </cofactor>
</comment>
<dbReference type="Proteomes" id="UP000292082">
    <property type="component" value="Unassembled WGS sequence"/>
</dbReference>
<dbReference type="EMBL" id="ML145288">
    <property type="protein sequence ID" value="TBU51760.1"/>
    <property type="molecule type" value="Genomic_DNA"/>
</dbReference>
<reference evidence="10 12" key="1">
    <citation type="submission" date="2019-01" db="EMBL/GenBank/DDBJ databases">
        <title>Draft genome sequences of three monokaryotic isolates of the white-rot basidiomycete fungus Dichomitus squalens.</title>
        <authorList>
            <consortium name="DOE Joint Genome Institute"/>
            <person name="Lopez S.C."/>
            <person name="Andreopoulos B."/>
            <person name="Pangilinan J."/>
            <person name="Lipzen A."/>
            <person name="Riley R."/>
            <person name="Ahrendt S."/>
            <person name="Ng V."/>
            <person name="Barry K."/>
            <person name="Daum C."/>
            <person name="Grigoriev I.V."/>
            <person name="Hilden K.S."/>
            <person name="Makela M.R."/>
            <person name="de Vries R.P."/>
        </authorList>
    </citation>
    <scope>NUCLEOTIDE SEQUENCE [LARGE SCALE GENOMIC DNA]</scope>
    <source>
        <strain evidence="11 12">CBS 464.89</strain>
        <strain evidence="10">OM18370.1</strain>
    </source>
</reference>
<dbReference type="InterPro" id="IPR002401">
    <property type="entry name" value="Cyt_P450_E_grp-I"/>
</dbReference>
<dbReference type="PRINTS" id="PR00385">
    <property type="entry name" value="P450"/>
</dbReference>
<evidence type="ECO:0000256" key="8">
    <source>
        <dbReference type="ARBA" id="ARBA00023033"/>
    </source>
</evidence>
<dbReference type="Pfam" id="PF00067">
    <property type="entry name" value="p450"/>
    <property type="match status" value="1"/>
</dbReference>
<dbReference type="Gene3D" id="1.10.630.10">
    <property type="entry name" value="Cytochrome P450"/>
    <property type="match status" value="1"/>
</dbReference>
<evidence type="ECO:0000256" key="1">
    <source>
        <dbReference type="ARBA" id="ARBA00001971"/>
    </source>
</evidence>
<keyword evidence="5 9" id="KW-0479">Metal-binding</keyword>
<evidence type="ECO:0000313" key="12">
    <source>
        <dbReference type="Proteomes" id="UP000292082"/>
    </source>
</evidence>
<evidence type="ECO:0000256" key="3">
    <source>
        <dbReference type="ARBA" id="ARBA00010617"/>
    </source>
</evidence>
<dbReference type="OrthoDB" id="1470350at2759"/>
<dbReference type="GO" id="GO:0016705">
    <property type="term" value="F:oxidoreductase activity, acting on paired donors, with incorporation or reduction of molecular oxygen"/>
    <property type="evidence" value="ECO:0007669"/>
    <property type="project" value="InterPro"/>
</dbReference>
<evidence type="ECO:0000256" key="5">
    <source>
        <dbReference type="ARBA" id="ARBA00022723"/>
    </source>
</evidence>
<evidence type="ECO:0000313" key="11">
    <source>
        <dbReference type="EMBL" id="TBU51760.1"/>
    </source>
</evidence>
<keyword evidence="6" id="KW-0560">Oxidoreductase</keyword>
<dbReference type="InterPro" id="IPR001128">
    <property type="entry name" value="Cyt_P450"/>
</dbReference>
<evidence type="ECO:0000256" key="7">
    <source>
        <dbReference type="ARBA" id="ARBA00023004"/>
    </source>
</evidence>
<dbReference type="AlphaFoldDB" id="A0A4Q9M6W8"/>
<dbReference type="InterPro" id="IPR050121">
    <property type="entry name" value="Cytochrome_P450_monoxygenase"/>
</dbReference>
<comment type="similarity">
    <text evidence="3">Belongs to the cytochrome P450 family.</text>
</comment>
<keyword evidence="8" id="KW-0503">Monooxygenase</keyword>
<feature type="binding site" description="axial binding residue" evidence="9">
    <location>
        <position position="485"/>
    </location>
    <ligand>
        <name>heme</name>
        <dbReference type="ChEBI" id="CHEBI:30413"/>
    </ligand>
    <ligandPart>
        <name>Fe</name>
        <dbReference type="ChEBI" id="CHEBI:18248"/>
    </ligandPart>
</feature>
<name>A0A4Q9M6W8_9APHY</name>
<dbReference type="GO" id="GO:0020037">
    <property type="term" value="F:heme binding"/>
    <property type="evidence" value="ECO:0007669"/>
    <property type="project" value="InterPro"/>
</dbReference>
<dbReference type="GO" id="GO:0005506">
    <property type="term" value="F:iron ion binding"/>
    <property type="evidence" value="ECO:0007669"/>
    <property type="project" value="InterPro"/>
</dbReference>
<accession>A0A4Q9M6W8</accession>
<dbReference type="PANTHER" id="PTHR24305">
    <property type="entry name" value="CYTOCHROME P450"/>
    <property type="match status" value="1"/>
</dbReference>
<gene>
    <name evidence="11" type="ORF">BD310DRAFT_890418</name>
    <name evidence="10" type="ORF">BD311DRAFT_771888</name>
</gene>
<dbReference type="EMBL" id="ML143594">
    <property type="protein sequence ID" value="TBU21582.1"/>
    <property type="molecule type" value="Genomic_DNA"/>
</dbReference>